<gene>
    <name evidence="1" type="ORF">ACFO8Q_07305</name>
</gene>
<keyword evidence="2" id="KW-1185">Reference proteome</keyword>
<dbReference type="InterPro" id="IPR051162">
    <property type="entry name" value="T4SS_component"/>
</dbReference>
<evidence type="ECO:0000313" key="1">
    <source>
        <dbReference type="EMBL" id="MFC4767170.1"/>
    </source>
</evidence>
<reference evidence="2" key="1">
    <citation type="journal article" date="2019" name="Int. J. Syst. Evol. Microbiol.">
        <title>The Global Catalogue of Microorganisms (GCM) 10K type strain sequencing project: providing services to taxonomists for standard genome sequencing and annotation.</title>
        <authorList>
            <consortium name="The Broad Institute Genomics Platform"/>
            <consortium name="The Broad Institute Genome Sequencing Center for Infectious Disease"/>
            <person name="Wu L."/>
            <person name="Ma J."/>
        </authorList>
    </citation>
    <scope>NUCLEOTIDE SEQUENCE [LARGE SCALE GENOMIC DNA]</scope>
    <source>
        <strain evidence="2">WYCCWR 12678</strain>
    </source>
</reference>
<dbReference type="PANTHER" id="PTHR30121:SF6">
    <property type="entry name" value="SLR6007 PROTEIN"/>
    <property type="match status" value="1"/>
</dbReference>
<dbReference type="InterPro" id="IPR027417">
    <property type="entry name" value="P-loop_NTPase"/>
</dbReference>
<dbReference type="SUPFAM" id="SSF52540">
    <property type="entry name" value="P-loop containing nucleoside triphosphate hydrolases"/>
    <property type="match status" value="1"/>
</dbReference>
<evidence type="ECO:0000313" key="2">
    <source>
        <dbReference type="Proteomes" id="UP001596002"/>
    </source>
</evidence>
<name>A0ABV9PZE5_9BACL</name>
<dbReference type="Proteomes" id="UP001596002">
    <property type="component" value="Unassembled WGS sequence"/>
</dbReference>
<keyword evidence="1" id="KW-0547">Nucleotide-binding</keyword>
<accession>A0ABV9PZE5</accession>
<organism evidence="1 2">
    <name type="scientific">Effusibacillus consociatus</name>
    <dbReference type="NCBI Taxonomy" id="1117041"/>
    <lineage>
        <taxon>Bacteria</taxon>
        <taxon>Bacillati</taxon>
        <taxon>Bacillota</taxon>
        <taxon>Bacilli</taxon>
        <taxon>Bacillales</taxon>
        <taxon>Alicyclobacillaceae</taxon>
        <taxon>Effusibacillus</taxon>
    </lineage>
</organism>
<dbReference type="GO" id="GO:0005524">
    <property type="term" value="F:ATP binding"/>
    <property type="evidence" value="ECO:0007669"/>
    <property type="project" value="UniProtKB-KW"/>
</dbReference>
<protein>
    <submittedName>
        <fullName evidence="1">ATP-binding protein</fullName>
    </submittedName>
</protein>
<sequence>MKFPVRYWEENVLFDLKQTPWAAYRIPLKPYAYQSLEKKRAAIGAFAQFFTAYRGEGHLLSVTRTMDASEWKQKQRGKGCEYTRYAEAVTDRFHERRPWRRTLYLMLHLSLLRRGLPEVDLSGWARTGATFKQWMSHTGKIVEDQFWLRPRGEIDVRQMEDALAAEQLQFGQIAELLQGERCRPQEIEWLIRRGFFRGTVQEPPPIIGEQPIGRIVIRGDRVLVRPKTSLLTSLQGELFAEEKMKTWIVRHDDEGRVESYQAFFHVVDVPEEVPVAGSEWLYLLEDLPFPTEVSLRFRVESPHEAAQGLQRNRKALRDQRREYREAAEEAPISLEWAGKRGRVLENKLQKGMPLIHVDAWINVAGSNREEVEARATTLSQLYSNRQIRVVRAPGDQAKGFLQFVPGIAMLKDTIPMDPNYLAAAMLHGSREIGDPLGDYIGRTRQGIPVLLDLRRPMSQELNRSGAIVIVGTLGSGKSVLKKTLYYQAFNQEAIVFAIDPKGEDHCFAQLPEFQREMAVLNFAPHSPTRLNPFRLSESEERCHSIALDFLSLLLEGTKNDERADVILEAVERVFSQPKRDMFQLIRILQELAEELPVEAMAAEARRCATRLQTYAKSPYGKFVFSKDGEGITDLTGVRFVVVSLSGLPLPKRVGTNLTFNERFGLGLMYLVASLGREFMFHSPTHVLKIFGIDEAWMLKAFPEGALLIDEIIRMGRSFDIVPMIVTQNPSDVSDEEIRNNLGSIFCFRTEDPRAVRDNLVLLGLDRDDEDMRQSFRDLRSGECYMRDIEGRIGWVRIEPLPSDLLELFNTSPSEGGTPRDIQT</sequence>
<dbReference type="RefSeq" id="WP_380025088.1">
    <property type="nucleotide sequence ID" value="NZ_JBHSHC010000050.1"/>
</dbReference>
<keyword evidence="1" id="KW-0067">ATP-binding</keyword>
<dbReference type="PANTHER" id="PTHR30121">
    <property type="entry name" value="UNCHARACTERIZED PROTEIN YJGR-RELATED"/>
    <property type="match status" value="1"/>
</dbReference>
<dbReference type="Pfam" id="PF12846">
    <property type="entry name" value="AAA_10"/>
    <property type="match status" value="1"/>
</dbReference>
<dbReference type="EMBL" id="JBHSHC010000050">
    <property type="protein sequence ID" value="MFC4767170.1"/>
    <property type="molecule type" value="Genomic_DNA"/>
</dbReference>
<proteinExistence type="predicted"/>
<comment type="caution">
    <text evidence="1">The sequence shown here is derived from an EMBL/GenBank/DDBJ whole genome shotgun (WGS) entry which is preliminary data.</text>
</comment>
<dbReference type="Gene3D" id="3.40.50.300">
    <property type="entry name" value="P-loop containing nucleotide triphosphate hydrolases"/>
    <property type="match status" value="2"/>
</dbReference>